<dbReference type="AlphaFoldDB" id="A0A285U7T9"/>
<reference evidence="2" key="1">
    <citation type="submission" date="2017-08" db="EMBL/GenBank/DDBJ databases">
        <authorList>
            <person name="Varghese N."/>
            <person name="Submissions S."/>
        </authorList>
    </citation>
    <scope>NUCLEOTIDE SEQUENCE [LARGE SCALE GENOMIC DNA]</scope>
    <source>
        <strain evidence="2">JC23</strain>
    </source>
</reference>
<evidence type="ECO:0000313" key="1">
    <source>
        <dbReference type="EMBL" id="SOC37458.1"/>
    </source>
</evidence>
<dbReference type="Proteomes" id="UP000219252">
    <property type="component" value="Unassembled WGS sequence"/>
</dbReference>
<proteinExistence type="predicted"/>
<name>A0A285U7T9_9BACL</name>
<keyword evidence="2" id="KW-1185">Reference proteome</keyword>
<dbReference type="Pfam" id="PF14005">
    <property type="entry name" value="YpjP"/>
    <property type="match status" value="1"/>
</dbReference>
<organism evidence="1 2">
    <name type="scientific">Ureibacillus acetophenoni</name>
    <dbReference type="NCBI Taxonomy" id="614649"/>
    <lineage>
        <taxon>Bacteria</taxon>
        <taxon>Bacillati</taxon>
        <taxon>Bacillota</taxon>
        <taxon>Bacilli</taxon>
        <taxon>Bacillales</taxon>
        <taxon>Caryophanaceae</taxon>
        <taxon>Ureibacillus</taxon>
    </lineage>
</organism>
<gene>
    <name evidence="1" type="ORF">SAMN05877842_103223</name>
</gene>
<dbReference type="OrthoDB" id="2435352at2"/>
<dbReference type="EMBL" id="OBQC01000003">
    <property type="protein sequence ID" value="SOC37458.1"/>
    <property type="molecule type" value="Genomic_DNA"/>
</dbReference>
<accession>A0A285U7T9</accession>
<evidence type="ECO:0000313" key="2">
    <source>
        <dbReference type="Proteomes" id="UP000219252"/>
    </source>
</evidence>
<dbReference type="InterPro" id="IPR025616">
    <property type="entry name" value="YpjP"/>
</dbReference>
<sequence length="198" mass="23193">MKKWLQRLIVIFVAFITFGIISPNHEIWEHLDYDQSENSKSNLPDSAVVERSIADQRDNHSDSSNESYIDTIIDDAKEQSFIKFGTRIAPVIGDEFEYSIFPKMEEIIGIELAKLDSNSLKYIKITEQPSGNYSEKIFNLIDVATGKDLIRFHVRTEKRPLEGYYYNFHYHTYEDRFVTHHNVGDIYYSKNTPPKWLS</sequence>
<dbReference type="RefSeq" id="WP_097148855.1">
    <property type="nucleotide sequence ID" value="NZ_OBQC01000003.1"/>
</dbReference>
<protein>
    <submittedName>
        <fullName evidence="1">YpjP-like protein</fullName>
    </submittedName>
</protein>